<feature type="transmembrane region" description="Helical" evidence="7">
    <location>
        <begin position="390"/>
        <end position="412"/>
    </location>
</feature>
<keyword evidence="3 7" id="KW-0812">Transmembrane</keyword>
<evidence type="ECO:0000256" key="6">
    <source>
        <dbReference type="SAM" id="MobiDB-lite"/>
    </source>
</evidence>
<dbReference type="InterPro" id="IPR020846">
    <property type="entry name" value="MFS_dom"/>
</dbReference>
<dbReference type="GO" id="GO:0022857">
    <property type="term" value="F:transmembrane transporter activity"/>
    <property type="evidence" value="ECO:0007669"/>
    <property type="project" value="InterPro"/>
</dbReference>
<name>A0A8H6SFW1_9AGAR</name>
<comment type="subcellular location">
    <subcellularLocation>
        <location evidence="1">Membrane</location>
        <topology evidence="1">Multi-pass membrane protein</topology>
    </subcellularLocation>
</comment>
<keyword evidence="5 7" id="KW-0472">Membrane</keyword>
<feature type="transmembrane region" description="Helical" evidence="7">
    <location>
        <begin position="448"/>
        <end position="468"/>
    </location>
</feature>
<dbReference type="GO" id="GO:0016020">
    <property type="term" value="C:membrane"/>
    <property type="evidence" value="ECO:0007669"/>
    <property type="project" value="UniProtKB-SubCell"/>
</dbReference>
<feature type="transmembrane region" description="Helical" evidence="7">
    <location>
        <begin position="357"/>
        <end position="378"/>
    </location>
</feature>
<feature type="domain" description="Major facilitator superfamily (MFS) profile" evidence="8">
    <location>
        <begin position="53"/>
        <end position="535"/>
    </location>
</feature>
<dbReference type="InterPro" id="IPR011701">
    <property type="entry name" value="MFS"/>
</dbReference>
<dbReference type="PANTHER" id="PTHR43791:SF6">
    <property type="entry name" value="TRANSPORTER, PUTATIVE (AFU_ORTHOLOGUE AFUA_1G16690)-RELATED"/>
    <property type="match status" value="1"/>
</dbReference>
<keyword evidence="4 7" id="KW-1133">Transmembrane helix</keyword>
<proteinExistence type="predicted"/>
<protein>
    <submittedName>
        <fullName evidence="9">Tartrate transporter</fullName>
    </submittedName>
</protein>
<dbReference type="EMBL" id="JACAZF010000007">
    <property type="protein sequence ID" value="KAF7298654.1"/>
    <property type="molecule type" value="Genomic_DNA"/>
</dbReference>
<evidence type="ECO:0000313" key="9">
    <source>
        <dbReference type="EMBL" id="KAF7298654.1"/>
    </source>
</evidence>
<feature type="transmembrane region" description="Helical" evidence="7">
    <location>
        <begin position="266"/>
        <end position="285"/>
    </location>
</feature>
<evidence type="ECO:0000256" key="1">
    <source>
        <dbReference type="ARBA" id="ARBA00004141"/>
    </source>
</evidence>
<evidence type="ECO:0000256" key="4">
    <source>
        <dbReference type="ARBA" id="ARBA00022989"/>
    </source>
</evidence>
<feature type="transmembrane region" description="Helical" evidence="7">
    <location>
        <begin position="513"/>
        <end position="530"/>
    </location>
</feature>
<accession>A0A8H6SFW1</accession>
<feature type="transmembrane region" description="Helical" evidence="7">
    <location>
        <begin position="480"/>
        <end position="501"/>
    </location>
</feature>
<dbReference type="Pfam" id="PF07690">
    <property type="entry name" value="MFS_1"/>
    <property type="match status" value="1"/>
</dbReference>
<dbReference type="PROSITE" id="PS50850">
    <property type="entry name" value="MFS"/>
    <property type="match status" value="1"/>
</dbReference>
<feature type="transmembrane region" description="Helical" evidence="7">
    <location>
        <begin position="149"/>
        <end position="174"/>
    </location>
</feature>
<dbReference type="AlphaFoldDB" id="A0A8H6SFW1"/>
<dbReference type="Gene3D" id="1.20.1250.20">
    <property type="entry name" value="MFS general substrate transporter like domains"/>
    <property type="match status" value="2"/>
</dbReference>
<feature type="transmembrane region" description="Helical" evidence="7">
    <location>
        <begin position="230"/>
        <end position="254"/>
    </location>
</feature>
<evidence type="ECO:0000313" key="10">
    <source>
        <dbReference type="Proteomes" id="UP000636479"/>
    </source>
</evidence>
<comment type="caution">
    <text evidence="9">The sequence shown here is derived from an EMBL/GenBank/DDBJ whole genome shotgun (WGS) entry which is preliminary data.</text>
</comment>
<evidence type="ECO:0000256" key="3">
    <source>
        <dbReference type="ARBA" id="ARBA00022692"/>
    </source>
</evidence>
<gene>
    <name evidence="9" type="ORF">MIND_00812600</name>
</gene>
<dbReference type="SUPFAM" id="SSF103473">
    <property type="entry name" value="MFS general substrate transporter"/>
    <property type="match status" value="1"/>
</dbReference>
<dbReference type="PANTHER" id="PTHR43791">
    <property type="entry name" value="PERMEASE-RELATED"/>
    <property type="match status" value="1"/>
</dbReference>
<dbReference type="RefSeq" id="XP_037218042.1">
    <property type="nucleotide sequence ID" value="XM_037364800.1"/>
</dbReference>
<keyword evidence="10" id="KW-1185">Reference proteome</keyword>
<dbReference type="FunFam" id="1.20.1250.20:FF:000013">
    <property type="entry name" value="MFS general substrate transporter"/>
    <property type="match status" value="1"/>
</dbReference>
<keyword evidence="2" id="KW-0813">Transport</keyword>
<dbReference type="InterPro" id="IPR036259">
    <property type="entry name" value="MFS_trans_sf"/>
</dbReference>
<feature type="region of interest" description="Disordered" evidence="6">
    <location>
        <begin position="1"/>
        <end position="35"/>
    </location>
</feature>
<dbReference type="OrthoDB" id="2985014at2759"/>
<evidence type="ECO:0000256" key="7">
    <source>
        <dbReference type="SAM" id="Phobius"/>
    </source>
</evidence>
<feature type="transmembrane region" description="Helical" evidence="7">
    <location>
        <begin position="424"/>
        <end position="442"/>
    </location>
</feature>
<evidence type="ECO:0000259" key="8">
    <source>
        <dbReference type="PROSITE" id="PS50850"/>
    </source>
</evidence>
<feature type="compositionally biased region" description="Basic and acidic residues" evidence="6">
    <location>
        <begin position="1"/>
        <end position="16"/>
    </location>
</feature>
<feature type="transmembrane region" description="Helical" evidence="7">
    <location>
        <begin position="194"/>
        <end position="218"/>
    </location>
</feature>
<reference evidence="9" key="1">
    <citation type="submission" date="2020-05" db="EMBL/GenBank/DDBJ databases">
        <title>Mycena genomes resolve the evolution of fungal bioluminescence.</title>
        <authorList>
            <person name="Tsai I.J."/>
        </authorList>
    </citation>
    <scope>NUCLEOTIDE SEQUENCE</scope>
    <source>
        <strain evidence="9">171206Taipei</strain>
    </source>
</reference>
<organism evidence="9 10">
    <name type="scientific">Mycena indigotica</name>
    <dbReference type="NCBI Taxonomy" id="2126181"/>
    <lineage>
        <taxon>Eukaryota</taxon>
        <taxon>Fungi</taxon>
        <taxon>Dikarya</taxon>
        <taxon>Basidiomycota</taxon>
        <taxon>Agaricomycotina</taxon>
        <taxon>Agaricomycetes</taxon>
        <taxon>Agaricomycetidae</taxon>
        <taxon>Agaricales</taxon>
        <taxon>Marasmiineae</taxon>
        <taxon>Mycenaceae</taxon>
        <taxon>Mycena</taxon>
    </lineage>
</organism>
<sequence length="582" mass="64616">MSKENEKDDIAHDEVRVSSVEQDGSALPPLPAPGTPERLAMERKLVRRLDYRLLPTIFVIYIMNYIDASPGYRSCWGAQMLLQRNGITTARLKGLQQDLSLTDLQYSVVLSVLFATYSPFQVPSNMRSSKLSCFPTRFRFLTTSPGAPSWYIGFCVIGWGLTSLLTGVSVPVLYRSTYFFVDPLPRQVTKNYGGILACRLFIGLPEAAFYPGAAYLLSRWYTKKELAFRSAILYSGLLISNAFGALIAAGILGGMEGVRGVRAWRWLFYIEGAITIAIGLLTLCVHGHSRSLLASHLSYFWLNRWLLPDYPNNTRWIKGDLRRLAQARLAEDAGEADKDNESDTPVTGLKMALMDPLVWAFAIMNTAQLLGLSFINFFPTLTKTLGFNTTISLLLAAPPWVISSIVCCVNAWHADKTGERYFHLAGLWWIAILGFIIGLSTFNTGARYFAMFLMAVSYASFPLTAVWVANVIPRPPAKRAAAIGIVNGIGNLGNLMGSYVWKAEWGPDYHQSMGISLGSLVISSLIMLGIKRHLMGKNKKLDADERAAMDGADMIRVKEAAMLEGISLEQALQNRRGFRYVH</sequence>
<dbReference type="GeneID" id="59347316"/>
<evidence type="ECO:0000256" key="5">
    <source>
        <dbReference type="ARBA" id="ARBA00023136"/>
    </source>
</evidence>
<evidence type="ECO:0000256" key="2">
    <source>
        <dbReference type="ARBA" id="ARBA00022448"/>
    </source>
</evidence>
<dbReference type="Proteomes" id="UP000636479">
    <property type="component" value="Unassembled WGS sequence"/>
</dbReference>